<dbReference type="AlphaFoldDB" id="A0AAV5HGU7"/>
<keyword evidence="6 8" id="KW-0472">Membrane</keyword>
<organism evidence="10 11">
    <name type="scientific">Rubroshorea leprosula</name>
    <dbReference type="NCBI Taxonomy" id="152421"/>
    <lineage>
        <taxon>Eukaryota</taxon>
        <taxon>Viridiplantae</taxon>
        <taxon>Streptophyta</taxon>
        <taxon>Embryophyta</taxon>
        <taxon>Tracheophyta</taxon>
        <taxon>Spermatophyta</taxon>
        <taxon>Magnoliopsida</taxon>
        <taxon>eudicotyledons</taxon>
        <taxon>Gunneridae</taxon>
        <taxon>Pentapetalae</taxon>
        <taxon>rosids</taxon>
        <taxon>malvids</taxon>
        <taxon>Malvales</taxon>
        <taxon>Dipterocarpaceae</taxon>
        <taxon>Rubroshorea</taxon>
    </lineage>
</organism>
<dbReference type="EMBL" id="BPVZ01000002">
    <property type="protein sequence ID" value="GKU88042.1"/>
    <property type="molecule type" value="Genomic_DNA"/>
</dbReference>
<feature type="transmembrane region" description="Helical" evidence="8">
    <location>
        <begin position="732"/>
        <end position="749"/>
    </location>
</feature>
<feature type="compositionally biased region" description="Basic and acidic residues" evidence="7">
    <location>
        <begin position="908"/>
        <end position="917"/>
    </location>
</feature>
<name>A0AAV5HGU7_9ROSI</name>
<reference evidence="10 11" key="1">
    <citation type="journal article" date="2021" name="Commun. Biol.">
        <title>The genome of Shorea leprosula (Dipterocarpaceae) highlights the ecological relevance of drought in aseasonal tropical rainforests.</title>
        <authorList>
            <person name="Ng K.K.S."/>
            <person name="Kobayashi M.J."/>
            <person name="Fawcett J.A."/>
            <person name="Hatakeyama M."/>
            <person name="Paape T."/>
            <person name="Ng C.H."/>
            <person name="Ang C.C."/>
            <person name="Tnah L.H."/>
            <person name="Lee C.T."/>
            <person name="Nishiyama T."/>
            <person name="Sese J."/>
            <person name="O'Brien M.J."/>
            <person name="Copetti D."/>
            <person name="Mohd Noor M.I."/>
            <person name="Ong R.C."/>
            <person name="Putra M."/>
            <person name="Sireger I.Z."/>
            <person name="Indrioko S."/>
            <person name="Kosugi Y."/>
            <person name="Izuno A."/>
            <person name="Isagi Y."/>
            <person name="Lee S.L."/>
            <person name="Shimizu K.K."/>
        </authorList>
    </citation>
    <scope>NUCLEOTIDE SEQUENCE [LARGE SCALE GENOMIC DNA]</scope>
    <source>
        <strain evidence="10">214</strain>
    </source>
</reference>
<feature type="transmembrane region" description="Helical" evidence="8">
    <location>
        <begin position="842"/>
        <end position="861"/>
    </location>
</feature>
<dbReference type="GO" id="GO:0005886">
    <property type="term" value="C:plasma membrane"/>
    <property type="evidence" value="ECO:0007669"/>
    <property type="project" value="UniProtKB-SubCell"/>
</dbReference>
<comment type="similarity">
    <text evidence="2">Belongs to the TMEM8 family.</text>
</comment>
<dbReference type="InterPro" id="IPR021910">
    <property type="entry name" value="NGX6/PGAP6/MYMK"/>
</dbReference>
<dbReference type="PANTHER" id="PTHR14319">
    <property type="entry name" value="FIVE-SPAN TRANSMEMBRANE PROTEIN M83"/>
    <property type="match status" value="1"/>
</dbReference>
<comment type="subcellular location">
    <subcellularLocation>
        <location evidence="1">Cell membrane</location>
        <topology evidence="1">Multi-pass membrane protein</topology>
    </subcellularLocation>
</comment>
<feature type="domain" description="EGF-like" evidence="9">
    <location>
        <begin position="647"/>
        <end position="658"/>
    </location>
</feature>
<accession>A0AAV5HGU7</accession>
<keyword evidence="5 8" id="KW-1133">Transmembrane helix</keyword>
<feature type="transmembrane region" description="Helical" evidence="8">
    <location>
        <begin position="756"/>
        <end position="773"/>
    </location>
</feature>
<evidence type="ECO:0000256" key="6">
    <source>
        <dbReference type="ARBA" id="ARBA00023136"/>
    </source>
</evidence>
<feature type="region of interest" description="Disordered" evidence="7">
    <location>
        <begin position="897"/>
        <end position="917"/>
    </location>
</feature>
<proteinExistence type="inferred from homology"/>
<feature type="transmembrane region" description="Helical" evidence="8">
    <location>
        <begin position="867"/>
        <end position="887"/>
    </location>
</feature>
<dbReference type="Pfam" id="PF12036">
    <property type="entry name" value="DUF3522"/>
    <property type="match status" value="1"/>
</dbReference>
<keyword evidence="11" id="KW-1185">Reference proteome</keyword>
<evidence type="ECO:0000256" key="3">
    <source>
        <dbReference type="ARBA" id="ARBA00022475"/>
    </source>
</evidence>
<evidence type="ECO:0000256" key="2">
    <source>
        <dbReference type="ARBA" id="ARBA00005542"/>
    </source>
</evidence>
<evidence type="ECO:0000256" key="8">
    <source>
        <dbReference type="SAM" id="Phobius"/>
    </source>
</evidence>
<sequence length="917" mass="102132">MPCRRAKASSPAMLASWPPGDGDSESQKTQNIGKTPRFSLPQTAGRLSAVGLGLGRVRRRDFFPPIPTHLLLPPHAHRLTIITTDRIVSKNQSKMGENWIPCSFSSLILSLFMLFSCLFCCCHSLDQLGPYDTTTVSSFRYPKTQIKPDDLRYIRVDLPPWFSTMSVALESDVDLDVENVEKVPKSSLPMFCLREGSPPLPDDSNISFRGLALDALQNGSFEGITDLQNTEQCYPMSKNISIMLTSDQISSGVWYFGLFNGIGATRTQSKMIVRGPAYSFTANISVEGCVTLTMYGQYCNQILELLSCGQSGSYNDVENLPVGNQSVVSCRSNFETPCLGDGEMKVYSLEMLGIAEQLIIMAENVTSSNKTGNFSGIDLMCFVRHGAVPSASLHDYSGNLNKAPLVIGSPKVGHWYISILAVDLSKELRGIQTNNTKVCYSMELQWLQCPLGKAGLDCTSDRYMLQTVLQGDSIPFESYYLPDSQRLTSDGANFLLEPLLSNSSYGGQVDGNWTYFHLNIPSGAAGAHLHIQLTSHKKINYEVYARFGGLPSLVNWDYYYANSTSNSHGSMFFSLYDSSEENVDFYILYVKEGIWNFGLRHPFPGSSNSNGQTTLSISLERCPKRCSSHGDCRHAFDASGLTLFSFCSCDLNHGGFDCSVEIVSHQGHIWQSIALIASNAAALLPAYWALQQKAFAEWVLFTCSGISSGLYHACDVGTWCALSFGVLQFMDFWLSFMAVVSTFVYLTTIDEVYKRTIHTVVTILTALLAITKATRSSNIVLVMAIGALGLFVGWMIEFTIKFRSFSFSMGFCTQIPERQQMREWLRNLLQNLLKTVLRRFRWGFLLAGFIALAMAATSWKLEASESYWIWHSVWHVTIYTSSFFFLCSKVTDINGENERPQNGNYELTRQDSLPRGE</sequence>
<evidence type="ECO:0000256" key="7">
    <source>
        <dbReference type="SAM" id="MobiDB-lite"/>
    </source>
</evidence>
<dbReference type="PROSITE" id="PS00022">
    <property type="entry name" value="EGF_1"/>
    <property type="match status" value="1"/>
</dbReference>
<keyword evidence="4 8" id="KW-0812">Transmembrane</keyword>
<dbReference type="Proteomes" id="UP001054252">
    <property type="component" value="Unassembled WGS sequence"/>
</dbReference>
<evidence type="ECO:0000256" key="5">
    <source>
        <dbReference type="ARBA" id="ARBA00022989"/>
    </source>
</evidence>
<evidence type="ECO:0000313" key="11">
    <source>
        <dbReference type="Proteomes" id="UP001054252"/>
    </source>
</evidence>
<feature type="region of interest" description="Disordered" evidence="7">
    <location>
        <begin position="1"/>
        <end position="37"/>
    </location>
</feature>
<comment type="caution">
    <text evidence="10">The sequence shown here is derived from an EMBL/GenBank/DDBJ whole genome shotgun (WGS) entry which is preliminary data.</text>
</comment>
<dbReference type="PANTHER" id="PTHR14319:SF3">
    <property type="entry name" value="TRANSMEMBRANE PROTEIN-LIKE PROTEIN"/>
    <property type="match status" value="1"/>
</dbReference>
<evidence type="ECO:0000256" key="1">
    <source>
        <dbReference type="ARBA" id="ARBA00004651"/>
    </source>
</evidence>
<evidence type="ECO:0000313" key="10">
    <source>
        <dbReference type="EMBL" id="GKU88042.1"/>
    </source>
</evidence>
<protein>
    <recommendedName>
        <fullName evidence="9">EGF-like domain-containing protein</fullName>
    </recommendedName>
</protein>
<evidence type="ECO:0000259" key="9">
    <source>
        <dbReference type="PROSITE" id="PS00022"/>
    </source>
</evidence>
<keyword evidence="3" id="KW-1003">Cell membrane</keyword>
<evidence type="ECO:0000256" key="4">
    <source>
        <dbReference type="ARBA" id="ARBA00022692"/>
    </source>
</evidence>
<gene>
    <name evidence="10" type="ORF">SLEP1_g2353</name>
</gene>
<feature type="transmembrane region" description="Helical" evidence="8">
    <location>
        <begin position="779"/>
        <end position="800"/>
    </location>
</feature>
<dbReference type="InterPro" id="IPR000742">
    <property type="entry name" value="EGF"/>
</dbReference>